<dbReference type="GO" id="GO:0004644">
    <property type="term" value="F:phosphoribosylglycinamide formyltransferase activity"/>
    <property type="evidence" value="ECO:0007669"/>
    <property type="project" value="UniProtKB-EC"/>
</dbReference>
<dbReference type="EMBL" id="QLTK01000032">
    <property type="protein sequence ID" value="RAS20937.1"/>
    <property type="molecule type" value="Genomic_DNA"/>
</dbReference>
<accession>A0A329BGF9</accession>
<dbReference type="Proteomes" id="UP000248918">
    <property type="component" value="Unassembled WGS sequence"/>
</dbReference>
<dbReference type="PANTHER" id="PTHR43369">
    <property type="entry name" value="PHOSPHORIBOSYLGLYCINAMIDE FORMYLTRANSFERASE"/>
    <property type="match status" value="1"/>
</dbReference>
<evidence type="ECO:0000256" key="1">
    <source>
        <dbReference type="ARBA" id="ARBA00005054"/>
    </source>
</evidence>
<dbReference type="Pfam" id="PF00551">
    <property type="entry name" value="Formyl_trans_N"/>
    <property type="match status" value="1"/>
</dbReference>
<comment type="pathway">
    <text evidence="1">Purine metabolism; IMP biosynthesis via de novo pathway; N(2)-formyl-N(1)-(5-phospho-D-ribosyl)glycinamide from N(1)-(5-phospho-D-ribosyl)glycinamide (10-formyl THF route): step 1/1.</text>
</comment>
<dbReference type="EC" id="2.1.2.2" evidence="2"/>
<evidence type="ECO:0000256" key="4">
    <source>
        <dbReference type="ARBA" id="ARBA00022755"/>
    </source>
</evidence>
<proteinExistence type="predicted"/>
<evidence type="ECO:0000259" key="5">
    <source>
        <dbReference type="Pfam" id="PF00551"/>
    </source>
</evidence>
<keyword evidence="3 6" id="KW-0808">Transferase</keyword>
<evidence type="ECO:0000256" key="3">
    <source>
        <dbReference type="ARBA" id="ARBA00022679"/>
    </source>
</evidence>
<dbReference type="InterPro" id="IPR002376">
    <property type="entry name" value="Formyl_transf_N"/>
</dbReference>
<dbReference type="AlphaFoldDB" id="A0A329BGF9"/>
<sequence>MNSSTPSIPSTPPTPDITLLCADGPHHLYLASEILKTFGKVRIIVEPGHAQAARLLRNGHYRAYGWTLYHRWRRSLFGYDAYRQRYFTQHEAPLTWEALRGDARVRLIETPWINDPCVVETLREEGADAYIVMGTKKIGEAVLAHIPPDRILNLHGGHLPHYKGNHCFFFALHHGEFDKLSTTLHRVASGLDTGAIVSHHTVQFQPGDNSETLYSRAEKRAVDNLVARLKIDPDVTRWDSEPQPNAGTTYRMRDRGPLIELAHRFALLRHLHAASAVRRKGNQAR</sequence>
<evidence type="ECO:0000256" key="2">
    <source>
        <dbReference type="ARBA" id="ARBA00012254"/>
    </source>
</evidence>
<dbReference type="SUPFAM" id="SSF53328">
    <property type="entry name" value="Formyltransferase"/>
    <property type="match status" value="1"/>
</dbReference>
<name>A0A329BGF9_9BURK</name>
<dbReference type="GO" id="GO:0006189">
    <property type="term" value="P:'de novo' IMP biosynthetic process"/>
    <property type="evidence" value="ECO:0007669"/>
    <property type="project" value="TreeGrafter"/>
</dbReference>
<dbReference type="PANTHER" id="PTHR43369:SF2">
    <property type="entry name" value="PHOSPHORIBOSYLGLYCINAMIDE FORMYLTRANSFERASE"/>
    <property type="match status" value="1"/>
</dbReference>
<organism evidence="6 7">
    <name type="scientific">Paraburkholderia bryophila</name>
    <dbReference type="NCBI Taxonomy" id="420952"/>
    <lineage>
        <taxon>Bacteria</taxon>
        <taxon>Pseudomonadati</taxon>
        <taxon>Pseudomonadota</taxon>
        <taxon>Betaproteobacteria</taxon>
        <taxon>Burkholderiales</taxon>
        <taxon>Burkholderiaceae</taxon>
        <taxon>Paraburkholderia</taxon>
    </lineage>
</organism>
<dbReference type="CDD" id="cd08653">
    <property type="entry name" value="FMT_core_like_3"/>
    <property type="match status" value="1"/>
</dbReference>
<comment type="caution">
    <text evidence="6">The sequence shown here is derived from an EMBL/GenBank/DDBJ whole genome shotgun (WGS) entry which is preliminary data.</text>
</comment>
<dbReference type="Gene3D" id="3.40.50.170">
    <property type="entry name" value="Formyl transferase, N-terminal domain"/>
    <property type="match status" value="1"/>
</dbReference>
<keyword evidence="4" id="KW-0658">Purine biosynthesis</keyword>
<dbReference type="GO" id="GO:0005829">
    <property type="term" value="C:cytosol"/>
    <property type="evidence" value="ECO:0007669"/>
    <property type="project" value="TreeGrafter"/>
</dbReference>
<reference evidence="6 7" key="1">
    <citation type="submission" date="2018-06" db="EMBL/GenBank/DDBJ databases">
        <title>Genomic Encyclopedia of Type Strains, Phase III (KMG-III): the genomes of soil and plant-associated and newly described type strains.</title>
        <authorList>
            <person name="Whitman W."/>
        </authorList>
    </citation>
    <scope>NUCLEOTIDE SEQUENCE [LARGE SCALE GENOMIC DNA]</scope>
    <source>
        <strain evidence="6 7">LMG 23644</strain>
    </source>
</reference>
<dbReference type="RefSeq" id="WP_244147161.1">
    <property type="nucleotide sequence ID" value="NZ_CADFFP010000031.1"/>
</dbReference>
<evidence type="ECO:0000313" key="6">
    <source>
        <dbReference type="EMBL" id="RAS20937.1"/>
    </source>
</evidence>
<dbReference type="InterPro" id="IPR036477">
    <property type="entry name" value="Formyl_transf_N_sf"/>
</dbReference>
<evidence type="ECO:0000313" key="7">
    <source>
        <dbReference type="Proteomes" id="UP000248918"/>
    </source>
</evidence>
<feature type="domain" description="Formyl transferase N-terminal" evidence="5">
    <location>
        <begin position="116"/>
        <end position="227"/>
    </location>
</feature>
<protein>
    <recommendedName>
        <fullName evidence="2">phosphoribosylglycinamide formyltransferase 1</fullName>
        <ecNumber evidence="2">2.1.2.2</ecNumber>
    </recommendedName>
</protein>
<gene>
    <name evidence="6" type="ORF">BX591_13212</name>
</gene>